<dbReference type="RefSeq" id="WP_135425062.1">
    <property type="nucleotide sequence ID" value="NZ_PYKJ01000310.1"/>
</dbReference>
<keyword evidence="4" id="KW-0670">Pyruvate</keyword>
<evidence type="ECO:0000313" key="4">
    <source>
        <dbReference type="EMBL" id="TGC94069.1"/>
    </source>
</evidence>
<sequence length="214" mass="23831">GAARDPHPLPPAPRAATPEQEGGTFPRGSRPAKRRPTGGVESLRAIPWIFAWTQNRLMLPAWLGAGTALQKVGEDGKQSELEAMCRDWPFFSTRLGMLEMVFSKADLWLADYYDQRLVAKTLWPLGKELRDLLEEDIKVVLAIANDSHLMADLPWIAESIQLRNVYTDPLNVLQAELLYRSRLTEEQGKSPDPRVEQALMVTIAGVAAGMRNTG</sequence>
<comment type="function">
    <text evidence="1">Forms oxaloacetate, a four-carbon dicarboxylic acid source for the tricarboxylic acid cycle.</text>
</comment>
<feature type="region of interest" description="Disordered" evidence="3">
    <location>
        <begin position="1"/>
        <end position="38"/>
    </location>
</feature>
<dbReference type="Proteomes" id="UP000297537">
    <property type="component" value="Unassembled WGS sequence"/>
</dbReference>
<dbReference type="InterPro" id="IPR015813">
    <property type="entry name" value="Pyrv/PenolPyrv_kinase-like_dom"/>
</dbReference>
<name>A0A5R1YX88_SALEN</name>
<proteinExistence type="predicted"/>
<dbReference type="Pfam" id="PF00311">
    <property type="entry name" value="PEPcase"/>
    <property type="match status" value="1"/>
</dbReference>
<evidence type="ECO:0000313" key="5">
    <source>
        <dbReference type="Proteomes" id="UP000297537"/>
    </source>
</evidence>
<reference evidence="4 5" key="1">
    <citation type="submission" date="2018-03" db="EMBL/GenBank/DDBJ databases">
        <title>Non-Typhoidal Salmonella genome sequencing and assembly.</title>
        <authorList>
            <person name="Matchawe C."/>
        </authorList>
    </citation>
    <scope>NUCLEOTIDE SEQUENCE [LARGE SCALE GENOMIC DNA]</scope>
    <source>
        <strain evidence="4 5">20dea</strain>
    </source>
</reference>
<dbReference type="SUPFAM" id="SSF51621">
    <property type="entry name" value="Phosphoenolpyruvate/pyruvate domain"/>
    <property type="match status" value="1"/>
</dbReference>
<accession>A0A5R1YX88</accession>
<evidence type="ECO:0000256" key="1">
    <source>
        <dbReference type="ARBA" id="ARBA00003670"/>
    </source>
</evidence>
<protein>
    <recommendedName>
        <fullName evidence="2">Phosphoenolpyruvate carboxylase</fullName>
    </recommendedName>
</protein>
<feature type="non-terminal residue" evidence="4">
    <location>
        <position position="1"/>
    </location>
</feature>
<dbReference type="EMBL" id="PYKJ01000310">
    <property type="protein sequence ID" value="TGC94069.1"/>
    <property type="molecule type" value="Genomic_DNA"/>
</dbReference>
<dbReference type="AlphaFoldDB" id="A0A5R1YX88"/>
<comment type="caution">
    <text evidence="4">The sequence shown here is derived from an EMBL/GenBank/DDBJ whole genome shotgun (WGS) entry which is preliminary data.</text>
</comment>
<evidence type="ECO:0000256" key="2">
    <source>
        <dbReference type="ARBA" id="ARBA00022419"/>
    </source>
</evidence>
<gene>
    <name evidence="4" type="ORF">C9F08_14070</name>
</gene>
<dbReference type="GO" id="GO:0015977">
    <property type="term" value="P:carbon fixation"/>
    <property type="evidence" value="ECO:0007669"/>
    <property type="project" value="InterPro"/>
</dbReference>
<dbReference type="InterPro" id="IPR021135">
    <property type="entry name" value="PEP_COase"/>
</dbReference>
<dbReference type="GO" id="GO:0005829">
    <property type="term" value="C:cytosol"/>
    <property type="evidence" value="ECO:0007669"/>
    <property type="project" value="TreeGrafter"/>
</dbReference>
<dbReference type="GO" id="GO:0006099">
    <property type="term" value="P:tricarboxylic acid cycle"/>
    <property type="evidence" value="ECO:0007669"/>
    <property type="project" value="InterPro"/>
</dbReference>
<dbReference type="PANTHER" id="PTHR30523:SF6">
    <property type="entry name" value="PHOSPHOENOLPYRUVATE CARBOXYLASE"/>
    <property type="match status" value="1"/>
</dbReference>
<dbReference type="GO" id="GO:0008964">
    <property type="term" value="F:phosphoenolpyruvate carboxylase activity"/>
    <property type="evidence" value="ECO:0007669"/>
    <property type="project" value="InterPro"/>
</dbReference>
<dbReference type="PANTHER" id="PTHR30523">
    <property type="entry name" value="PHOSPHOENOLPYRUVATE CARBOXYLASE"/>
    <property type="match status" value="1"/>
</dbReference>
<organism evidence="4 5">
    <name type="scientific">Salmonella enteritidis</name>
    <dbReference type="NCBI Taxonomy" id="149539"/>
    <lineage>
        <taxon>Bacteria</taxon>
        <taxon>Pseudomonadati</taxon>
        <taxon>Pseudomonadota</taxon>
        <taxon>Gammaproteobacteria</taxon>
        <taxon>Enterobacterales</taxon>
        <taxon>Enterobacteriaceae</taxon>
        <taxon>Salmonella</taxon>
    </lineage>
</organism>
<evidence type="ECO:0000256" key="3">
    <source>
        <dbReference type="SAM" id="MobiDB-lite"/>
    </source>
</evidence>